<evidence type="ECO:0000313" key="3">
    <source>
        <dbReference type="Proteomes" id="UP000051870"/>
    </source>
</evidence>
<reference evidence="3" key="1">
    <citation type="submission" date="2015-09" db="EMBL/GenBank/DDBJ databases">
        <authorList>
            <person name="Rodrigo-Torres Lidia"/>
            <person name="Arahal R.David."/>
        </authorList>
    </citation>
    <scope>NUCLEOTIDE SEQUENCE [LARGE SCALE GENOMIC DNA]</scope>
    <source>
        <strain evidence="3">CECT 7735</strain>
    </source>
</reference>
<feature type="domain" description="Mycothiol-dependent maleylpyruvate isomerase metal-binding" evidence="1">
    <location>
        <begin position="9"/>
        <end position="147"/>
    </location>
</feature>
<dbReference type="InterPro" id="IPR017518">
    <property type="entry name" value="CHP03084"/>
</dbReference>
<evidence type="ECO:0000313" key="2">
    <source>
        <dbReference type="EMBL" id="CUJ99699.1"/>
    </source>
</evidence>
<dbReference type="AlphaFoldDB" id="A0A0P1I9K2"/>
<dbReference type="Proteomes" id="UP000051870">
    <property type="component" value="Unassembled WGS sequence"/>
</dbReference>
<dbReference type="SUPFAM" id="SSF109854">
    <property type="entry name" value="DinB/YfiT-like putative metalloenzymes"/>
    <property type="match status" value="1"/>
</dbReference>
<dbReference type="GeneID" id="83881267"/>
<gene>
    <name evidence="2" type="ORF">PH7735_02242</name>
</gene>
<dbReference type="InterPro" id="IPR034660">
    <property type="entry name" value="DinB/YfiT-like"/>
</dbReference>
<dbReference type="Gene3D" id="1.20.120.450">
    <property type="entry name" value="dinb family like domain"/>
    <property type="match status" value="1"/>
</dbReference>
<dbReference type="Pfam" id="PF11716">
    <property type="entry name" value="MDMPI_N"/>
    <property type="match status" value="1"/>
</dbReference>
<proteinExistence type="predicted"/>
<sequence length="267" mass="29345">MQQAQDFLDESMALLGLVGPLDADGLAQVTGFKNWTIEHVIGHLHLWNHAADLSLRDEAGFFEFFGPVAKHLQKGGTMREFEAAWYAEKGLSGDDLIAAWEVLFHELAARFAASDPSARVKWAGPDMSVRSSATARLMETWAHGQEVYDVLGVRRENTDRIGNIVMLGVNTFGWSFKVHGQPVPETMPHLNLTAPSGAVWTYGEPNEADWIKGSAEEFCQVVTQTRSIGDTALVVHGPTAKAWMDKAQCFAGGAEQPPKPGERRTKE</sequence>
<protein>
    <submittedName>
        <fullName evidence="2">Putative Actinobacterial protein</fullName>
    </submittedName>
</protein>
<name>A0A0P1I9K2_9RHOB</name>
<dbReference type="InterPro" id="IPR017517">
    <property type="entry name" value="Maleyloyr_isom"/>
</dbReference>
<dbReference type="NCBIfam" id="TIGR03083">
    <property type="entry name" value="maleylpyruvate isomerase family mycothiol-dependent enzyme"/>
    <property type="match status" value="1"/>
</dbReference>
<keyword evidence="3" id="KW-1185">Reference proteome</keyword>
<organism evidence="2 3">
    <name type="scientific">Shimia thalassica</name>
    <dbReference type="NCBI Taxonomy" id="1715693"/>
    <lineage>
        <taxon>Bacteria</taxon>
        <taxon>Pseudomonadati</taxon>
        <taxon>Pseudomonadota</taxon>
        <taxon>Alphaproteobacteria</taxon>
        <taxon>Rhodobacterales</taxon>
        <taxon>Roseobacteraceae</taxon>
    </lineage>
</organism>
<evidence type="ECO:0000259" key="1">
    <source>
        <dbReference type="Pfam" id="PF11716"/>
    </source>
</evidence>
<dbReference type="NCBIfam" id="TIGR03084">
    <property type="entry name" value="TIGR03084 family metal-binding protein"/>
    <property type="match status" value="1"/>
</dbReference>
<dbReference type="InterPro" id="IPR024344">
    <property type="entry name" value="MDMPI_metal-binding"/>
</dbReference>
<dbReference type="GO" id="GO:0046872">
    <property type="term" value="F:metal ion binding"/>
    <property type="evidence" value="ECO:0007669"/>
    <property type="project" value="InterPro"/>
</dbReference>
<dbReference type="RefSeq" id="WP_058311426.1">
    <property type="nucleotide sequence ID" value="NZ_CYTW01000002.1"/>
</dbReference>
<dbReference type="STRING" id="1715693.PH7735_02242"/>
<accession>A0A0P1I9K2</accession>
<dbReference type="EMBL" id="CYTW01000002">
    <property type="protein sequence ID" value="CUJ99699.1"/>
    <property type="molecule type" value="Genomic_DNA"/>
</dbReference>